<proteinExistence type="predicted"/>
<evidence type="ECO:0000313" key="2">
    <source>
        <dbReference type="EMBL" id="MST33420.1"/>
    </source>
</evidence>
<evidence type="ECO:0000256" key="1">
    <source>
        <dbReference type="SAM" id="Phobius"/>
    </source>
</evidence>
<keyword evidence="1" id="KW-1133">Transmembrane helix</keyword>
<comment type="caution">
    <text evidence="2">The sequence shown here is derived from an EMBL/GenBank/DDBJ whole genome shotgun (WGS) entry which is preliminary data.</text>
</comment>
<feature type="transmembrane region" description="Helical" evidence="1">
    <location>
        <begin position="112"/>
        <end position="139"/>
    </location>
</feature>
<sequence length="203" mass="20973">MVRWVLVAAVVGLAAWVVSGQLGELTGAGRLLAHLRWSWAVVAVAVEVLSYLASAQLQRVLLWSGGIPAGMGRTTLIGLATSAMQNSLPAGAAFAGVFAYRQYRRMGADEVLAAWTVVAVTGCLFVGLAGLAVVGLLLAFGTGSALGLVQVLGGLGATAAALVLLWSRRRWVLARVVGGIRLGQRLTGRPHGDVAAHAQRVAD</sequence>
<feature type="transmembrane region" description="Helical" evidence="1">
    <location>
        <begin position="83"/>
        <end position="100"/>
    </location>
</feature>
<keyword evidence="3" id="KW-1185">Reference proteome</keyword>
<keyword evidence="1" id="KW-0472">Membrane</keyword>
<gene>
    <name evidence="2" type="ORF">GHK86_11910</name>
</gene>
<accession>A0ABW9QU81</accession>
<feature type="transmembrane region" description="Helical" evidence="1">
    <location>
        <begin position="145"/>
        <end position="166"/>
    </location>
</feature>
<feature type="non-terminal residue" evidence="2">
    <location>
        <position position="203"/>
    </location>
</feature>
<keyword evidence="1" id="KW-0812">Transmembrane</keyword>
<evidence type="ECO:0000313" key="3">
    <source>
        <dbReference type="Proteomes" id="UP000437736"/>
    </source>
</evidence>
<protein>
    <submittedName>
        <fullName evidence="2">Uncharacterized protein</fullName>
    </submittedName>
</protein>
<name>A0ABW9QU81_9ACTN</name>
<reference evidence="2 3" key="1">
    <citation type="submission" date="2019-11" db="EMBL/GenBank/DDBJ databases">
        <title>Acidiferrimicrobium australis gen. nov., sp. nov., an acidophilic and obligately heterotrophic, member of the Actinobacteria that catalyses dissimilatory oxido- reduction of iron isolated from metal-rich acidic water in Chile.</title>
        <authorList>
            <person name="Gonzalez D."/>
            <person name="Huber K."/>
            <person name="Hedrich S."/>
            <person name="Rojas-Villalobos C."/>
            <person name="Quatrini R."/>
            <person name="Dinamarca M.A."/>
            <person name="Schwarz A."/>
            <person name="Canales C."/>
            <person name="Nancucheo I."/>
        </authorList>
    </citation>
    <scope>NUCLEOTIDE SEQUENCE [LARGE SCALE GENOMIC DNA]</scope>
    <source>
        <strain evidence="2 3">USS-CCA1</strain>
    </source>
</reference>
<dbReference type="Proteomes" id="UP000437736">
    <property type="component" value="Unassembled WGS sequence"/>
</dbReference>
<feature type="transmembrane region" description="Helical" evidence="1">
    <location>
        <begin position="36"/>
        <end position="53"/>
    </location>
</feature>
<dbReference type="EMBL" id="WJHE01000586">
    <property type="protein sequence ID" value="MST33420.1"/>
    <property type="molecule type" value="Genomic_DNA"/>
</dbReference>
<organism evidence="2 3">
    <name type="scientific">Acidiferrimicrobium australe</name>
    <dbReference type="NCBI Taxonomy" id="2664430"/>
    <lineage>
        <taxon>Bacteria</taxon>
        <taxon>Bacillati</taxon>
        <taxon>Actinomycetota</taxon>
        <taxon>Acidimicrobiia</taxon>
        <taxon>Acidimicrobiales</taxon>
        <taxon>Acidimicrobiaceae</taxon>
        <taxon>Acidiferrimicrobium</taxon>
    </lineage>
</organism>